<keyword evidence="2" id="KW-1185">Reference proteome</keyword>
<gene>
    <name evidence="1" type="ORF">OUZ56_013884</name>
</gene>
<reference evidence="1 2" key="1">
    <citation type="journal article" date="2023" name="Nucleic Acids Res.">
        <title>The hologenome of Daphnia magna reveals possible DNA methylation and microbiome-mediated evolution of the host genome.</title>
        <authorList>
            <person name="Chaturvedi A."/>
            <person name="Li X."/>
            <person name="Dhandapani V."/>
            <person name="Marshall H."/>
            <person name="Kissane S."/>
            <person name="Cuenca-Cambronero M."/>
            <person name="Asole G."/>
            <person name="Calvet F."/>
            <person name="Ruiz-Romero M."/>
            <person name="Marangio P."/>
            <person name="Guigo R."/>
            <person name="Rago D."/>
            <person name="Mirbahai L."/>
            <person name="Eastwood N."/>
            <person name="Colbourne J.K."/>
            <person name="Zhou J."/>
            <person name="Mallon E."/>
            <person name="Orsini L."/>
        </authorList>
    </citation>
    <scope>NUCLEOTIDE SEQUENCE [LARGE SCALE GENOMIC DNA]</scope>
    <source>
        <strain evidence="1">LRV0_1</strain>
    </source>
</reference>
<evidence type="ECO:0000313" key="2">
    <source>
        <dbReference type="Proteomes" id="UP001234178"/>
    </source>
</evidence>
<proteinExistence type="predicted"/>
<comment type="caution">
    <text evidence="1">The sequence shown here is derived from an EMBL/GenBank/DDBJ whole genome shotgun (WGS) entry which is preliminary data.</text>
</comment>
<dbReference type="Proteomes" id="UP001234178">
    <property type="component" value="Unassembled WGS sequence"/>
</dbReference>
<evidence type="ECO:0000313" key="1">
    <source>
        <dbReference type="EMBL" id="KAK4008751.1"/>
    </source>
</evidence>
<protein>
    <submittedName>
        <fullName evidence="1">Uncharacterized protein</fullName>
    </submittedName>
</protein>
<name>A0ABQ9Z780_9CRUS</name>
<organism evidence="1 2">
    <name type="scientific">Daphnia magna</name>
    <dbReference type="NCBI Taxonomy" id="35525"/>
    <lineage>
        <taxon>Eukaryota</taxon>
        <taxon>Metazoa</taxon>
        <taxon>Ecdysozoa</taxon>
        <taxon>Arthropoda</taxon>
        <taxon>Crustacea</taxon>
        <taxon>Branchiopoda</taxon>
        <taxon>Diplostraca</taxon>
        <taxon>Cladocera</taxon>
        <taxon>Anomopoda</taxon>
        <taxon>Daphniidae</taxon>
        <taxon>Daphnia</taxon>
    </lineage>
</organism>
<dbReference type="EMBL" id="JAOYFB010000002">
    <property type="protein sequence ID" value="KAK4008751.1"/>
    <property type="molecule type" value="Genomic_DNA"/>
</dbReference>
<sequence length="73" mass="7939">MDFELGGRSIGLRGKAPEVMAGHSELQEAIHTTVCVPSTGRRSLFPIFVALLFPHVLWVVLTPPSPELEAPEC</sequence>
<accession>A0ABQ9Z780</accession>